<evidence type="ECO:0000313" key="2">
    <source>
        <dbReference type="Proteomes" id="UP000290289"/>
    </source>
</evidence>
<dbReference type="AlphaFoldDB" id="A0A498J636"/>
<name>A0A498J636_MALDO</name>
<dbReference type="EMBL" id="RDQH01000335">
    <property type="protein sequence ID" value="RXH90656.1"/>
    <property type="molecule type" value="Genomic_DNA"/>
</dbReference>
<reference evidence="1 2" key="1">
    <citation type="submission" date="2018-10" db="EMBL/GenBank/DDBJ databases">
        <title>A high-quality apple genome assembly.</title>
        <authorList>
            <person name="Hu J."/>
        </authorList>
    </citation>
    <scope>NUCLEOTIDE SEQUENCE [LARGE SCALE GENOMIC DNA]</scope>
    <source>
        <strain evidence="2">cv. HFTH1</strain>
        <tissue evidence="1">Young leaf</tissue>
    </source>
</reference>
<keyword evidence="2" id="KW-1185">Reference proteome</keyword>
<protein>
    <submittedName>
        <fullName evidence="1">Uncharacterized protein</fullName>
    </submittedName>
</protein>
<proteinExistence type="predicted"/>
<dbReference type="Proteomes" id="UP000290289">
    <property type="component" value="Chromosome 9"/>
</dbReference>
<sequence>MQLSQVKLSFVGTYRYVYDLIQNPTTYGFEHFVLQCGQKHLRAMLAKFKDMPQPERRRIMRCIPPFRRSKCGSRRQTLLKGIFCDSF</sequence>
<organism evidence="1 2">
    <name type="scientific">Malus domestica</name>
    <name type="common">Apple</name>
    <name type="synonym">Pyrus malus</name>
    <dbReference type="NCBI Taxonomy" id="3750"/>
    <lineage>
        <taxon>Eukaryota</taxon>
        <taxon>Viridiplantae</taxon>
        <taxon>Streptophyta</taxon>
        <taxon>Embryophyta</taxon>
        <taxon>Tracheophyta</taxon>
        <taxon>Spermatophyta</taxon>
        <taxon>Magnoliopsida</taxon>
        <taxon>eudicotyledons</taxon>
        <taxon>Gunneridae</taxon>
        <taxon>Pentapetalae</taxon>
        <taxon>rosids</taxon>
        <taxon>fabids</taxon>
        <taxon>Rosales</taxon>
        <taxon>Rosaceae</taxon>
        <taxon>Amygdaloideae</taxon>
        <taxon>Maleae</taxon>
        <taxon>Malus</taxon>
    </lineage>
</organism>
<evidence type="ECO:0000313" key="1">
    <source>
        <dbReference type="EMBL" id="RXH90656.1"/>
    </source>
</evidence>
<accession>A0A498J636</accession>
<gene>
    <name evidence="1" type="ORF">DVH24_035420</name>
</gene>
<comment type="caution">
    <text evidence="1">The sequence shown here is derived from an EMBL/GenBank/DDBJ whole genome shotgun (WGS) entry which is preliminary data.</text>
</comment>